<dbReference type="RefSeq" id="WP_214790256.1">
    <property type="nucleotide sequence ID" value="NZ_JANIEL010000118.1"/>
</dbReference>
<gene>
    <name evidence="1" type="ORF">ACFQO8_11595</name>
</gene>
<dbReference type="InterPro" id="IPR036291">
    <property type="entry name" value="NAD(P)-bd_dom_sf"/>
</dbReference>
<dbReference type="InterPro" id="IPR002347">
    <property type="entry name" value="SDR_fam"/>
</dbReference>
<dbReference type="Pfam" id="PF00106">
    <property type="entry name" value="adh_short"/>
    <property type="match status" value="1"/>
</dbReference>
<keyword evidence="2" id="KW-1185">Reference proteome</keyword>
<organism evidence="1 2">
    <name type="scientific">Exiguobacterium aestuarii</name>
    <dbReference type="NCBI Taxonomy" id="273527"/>
    <lineage>
        <taxon>Bacteria</taxon>
        <taxon>Bacillati</taxon>
        <taxon>Bacillota</taxon>
        <taxon>Bacilli</taxon>
        <taxon>Bacillales</taxon>
        <taxon>Bacillales Family XII. Incertae Sedis</taxon>
        <taxon>Exiguobacterium</taxon>
    </lineage>
</organism>
<dbReference type="Proteomes" id="UP001596439">
    <property type="component" value="Unassembled WGS sequence"/>
</dbReference>
<dbReference type="Gene3D" id="3.40.50.720">
    <property type="entry name" value="NAD(P)-binding Rossmann-like Domain"/>
    <property type="match status" value="1"/>
</dbReference>
<comment type="caution">
    <text evidence="1">The sequence shown here is derived from an EMBL/GenBank/DDBJ whole genome shotgun (WGS) entry which is preliminary data.</text>
</comment>
<protein>
    <submittedName>
        <fullName evidence="1">SDR family NAD(P)-dependent oxidoreductase</fullName>
    </submittedName>
</protein>
<evidence type="ECO:0000313" key="2">
    <source>
        <dbReference type="Proteomes" id="UP001596439"/>
    </source>
</evidence>
<proteinExistence type="predicted"/>
<evidence type="ECO:0000313" key="1">
    <source>
        <dbReference type="EMBL" id="MFC7390788.1"/>
    </source>
</evidence>
<name>A0ABW2PT73_9BACL</name>
<dbReference type="SUPFAM" id="SSF51735">
    <property type="entry name" value="NAD(P)-binding Rossmann-fold domains"/>
    <property type="match status" value="1"/>
</dbReference>
<dbReference type="EMBL" id="JBHTCE010000002">
    <property type="protein sequence ID" value="MFC7390788.1"/>
    <property type="molecule type" value="Genomic_DNA"/>
</dbReference>
<sequence>MKILVTGATDGIGLATSKLLIEEGHEVLVHGRDEQKLAAVV</sequence>
<accession>A0ABW2PT73</accession>
<reference evidence="2" key="1">
    <citation type="journal article" date="2019" name="Int. J. Syst. Evol. Microbiol.">
        <title>The Global Catalogue of Microorganisms (GCM) 10K type strain sequencing project: providing services to taxonomists for standard genome sequencing and annotation.</title>
        <authorList>
            <consortium name="The Broad Institute Genomics Platform"/>
            <consortium name="The Broad Institute Genome Sequencing Center for Infectious Disease"/>
            <person name="Wu L."/>
            <person name="Ma J."/>
        </authorList>
    </citation>
    <scope>NUCLEOTIDE SEQUENCE [LARGE SCALE GENOMIC DNA]</scope>
    <source>
        <strain evidence="2">CCUG 55590</strain>
    </source>
</reference>